<feature type="transmembrane region" description="Helical" evidence="8">
    <location>
        <begin position="217"/>
        <end position="240"/>
    </location>
</feature>
<feature type="transmembrane region" description="Helical" evidence="8">
    <location>
        <begin position="150"/>
        <end position="171"/>
    </location>
</feature>
<sequence>MSHNYKMEQPGSYQGQAPYNGGQQQQYYDQSQYPPPPNGTGYGQAYPPSGDYKMPLAPDGYQGERFEPQKPKFQDIPFAILFILVFGGFVATSVIALRGFSAKASDTVSTSGGLATTLNGQTAVILMFSAAIALVLSLFYIFLVRTFTKIILEVSLALSVITSVAYCVYLWVKGQTAGAIVMTIFAVISVLAYWFMRKRIPLAKIILKSIIRAADEYKSTYVLALFFLIIQTAWSVWTVWTLIAVYQRFTPGAAGAGSSASSSSRTGLVVLVIFAYYWTSELIKALAYTSVSGVFGTWFYNASPNKVKGAAMSSLRRCLTYSFGSLCFGSLILAVLDIIRAILQIVQQQESANGDMVGAVLACIAGCLVGCIDWAITFFNRLAYTNIALYGNSFVTASKETWQLVKQKGIDALINDSLINTVWTFGSYAIGLGCGIFAYAYLSISNPEYVQQDGSYFSVVILFAVGLGLNIALALGAGTIGAGCTTMFVCLAEDSQVVAQKDPELFEALRNAYPQVVHTVDHA</sequence>
<evidence type="ECO:0000313" key="10">
    <source>
        <dbReference type="EMBL" id="PWN92116.1"/>
    </source>
</evidence>
<comment type="function">
    <text evidence="1 8">Probably involved in transport through the plasma membrane.</text>
</comment>
<dbReference type="GO" id="GO:0005886">
    <property type="term" value="C:plasma membrane"/>
    <property type="evidence" value="ECO:0007669"/>
    <property type="project" value="UniProtKB-SubCell"/>
</dbReference>
<evidence type="ECO:0000256" key="1">
    <source>
        <dbReference type="ARBA" id="ARBA00002957"/>
    </source>
</evidence>
<comment type="similarity">
    <text evidence="3 8">Belongs to the CTL (choline transporter-like) family.</text>
</comment>
<dbReference type="InParanoid" id="A0A316YSV6"/>
<feature type="transmembrane region" description="Helical" evidence="8">
    <location>
        <begin position="321"/>
        <end position="343"/>
    </location>
</feature>
<evidence type="ECO:0000313" key="11">
    <source>
        <dbReference type="Proteomes" id="UP000245768"/>
    </source>
</evidence>
<feature type="compositionally biased region" description="Low complexity" evidence="9">
    <location>
        <begin position="13"/>
        <end position="32"/>
    </location>
</feature>
<keyword evidence="7 8" id="KW-0472">Membrane</keyword>
<dbReference type="Proteomes" id="UP000245768">
    <property type="component" value="Unassembled WGS sequence"/>
</dbReference>
<proteinExistence type="inferred from homology"/>
<feature type="transmembrane region" description="Helical" evidence="8">
    <location>
        <begin position="285"/>
        <end position="301"/>
    </location>
</feature>
<keyword evidence="5 8" id="KW-0812">Transmembrane</keyword>
<dbReference type="AlphaFoldDB" id="A0A316YSV6"/>
<name>A0A316YSV6_9BASI</name>
<organism evidence="10 11">
    <name type="scientific">Acaromyces ingoldii</name>
    <dbReference type="NCBI Taxonomy" id="215250"/>
    <lineage>
        <taxon>Eukaryota</taxon>
        <taxon>Fungi</taxon>
        <taxon>Dikarya</taxon>
        <taxon>Basidiomycota</taxon>
        <taxon>Ustilaginomycotina</taxon>
        <taxon>Exobasidiomycetes</taxon>
        <taxon>Exobasidiales</taxon>
        <taxon>Cryptobasidiaceae</taxon>
        <taxon>Acaromyces</taxon>
    </lineage>
</organism>
<dbReference type="InterPro" id="IPR007603">
    <property type="entry name" value="Choline_transptr-like"/>
</dbReference>
<evidence type="ECO:0000256" key="7">
    <source>
        <dbReference type="ARBA" id="ARBA00023136"/>
    </source>
</evidence>
<evidence type="ECO:0000256" key="5">
    <source>
        <dbReference type="ARBA" id="ARBA00022692"/>
    </source>
</evidence>
<feature type="transmembrane region" description="Helical" evidence="8">
    <location>
        <begin position="78"/>
        <end position="100"/>
    </location>
</feature>
<dbReference type="GeneID" id="37045144"/>
<evidence type="ECO:0000256" key="6">
    <source>
        <dbReference type="ARBA" id="ARBA00022989"/>
    </source>
</evidence>
<accession>A0A316YSV6</accession>
<dbReference type="RefSeq" id="XP_025379314.1">
    <property type="nucleotide sequence ID" value="XM_025523228.1"/>
</dbReference>
<dbReference type="STRING" id="215250.A0A316YSV6"/>
<evidence type="ECO:0000256" key="4">
    <source>
        <dbReference type="ARBA" id="ARBA00015388"/>
    </source>
</evidence>
<feature type="transmembrane region" description="Helical" evidence="8">
    <location>
        <begin position="120"/>
        <end position="143"/>
    </location>
</feature>
<dbReference type="PANTHER" id="PTHR12385:SF4">
    <property type="entry name" value="PROTEIN PNS1"/>
    <property type="match status" value="1"/>
</dbReference>
<dbReference type="Pfam" id="PF04515">
    <property type="entry name" value="Choline_transpo"/>
    <property type="match status" value="1"/>
</dbReference>
<dbReference type="EMBL" id="KZ819635">
    <property type="protein sequence ID" value="PWN92116.1"/>
    <property type="molecule type" value="Genomic_DNA"/>
</dbReference>
<feature type="transmembrane region" description="Helical" evidence="8">
    <location>
        <begin position="456"/>
        <end position="480"/>
    </location>
</feature>
<dbReference type="PANTHER" id="PTHR12385">
    <property type="entry name" value="CHOLINE TRANSPORTER-LIKE (SLC FAMILY 44)"/>
    <property type="match status" value="1"/>
</dbReference>
<dbReference type="GO" id="GO:0022857">
    <property type="term" value="F:transmembrane transporter activity"/>
    <property type="evidence" value="ECO:0007669"/>
    <property type="project" value="UniProtKB-UniRule"/>
</dbReference>
<reference evidence="10 11" key="1">
    <citation type="journal article" date="2018" name="Mol. Biol. Evol.">
        <title>Broad Genomic Sampling Reveals a Smut Pathogenic Ancestry of the Fungal Clade Ustilaginomycotina.</title>
        <authorList>
            <person name="Kijpornyongpan T."/>
            <person name="Mondo S.J."/>
            <person name="Barry K."/>
            <person name="Sandor L."/>
            <person name="Lee J."/>
            <person name="Lipzen A."/>
            <person name="Pangilinan J."/>
            <person name="LaButti K."/>
            <person name="Hainaut M."/>
            <person name="Henrissat B."/>
            <person name="Grigoriev I.V."/>
            <person name="Spatafora J.W."/>
            <person name="Aime M.C."/>
        </authorList>
    </citation>
    <scope>NUCLEOTIDE SEQUENCE [LARGE SCALE GENOMIC DNA]</scope>
    <source>
        <strain evidence="10 11">MCA 4198</strain>
    </source>
</reference>
<feature type="transmembrane region" description="Helical" evidence="8">
    <location>
        <begin position="355"/>
        <end position="376"/>
    </location>
</feature>
<keyword evidence="6 8" id="KW-1133">Transmembrane helix</keyword>
<feature type="region of interest" description="Disordered" evidence="9">
    <location>
        <begin position="1"/>
        <end position="46"/>
    </location>
</feature>
<comment type="subcellular location">
    <subcellularLocation>
        <location evidence="8">Cell membrane</location>
        <topology evidence="8">Multi-pass membrane protein</topology>
    </subcellularLocation>
    <subcellularLocation>
        <location evidence="2">Membrane</location>
        <topology evidence="2">Multi-pass membrane protein</topology>
    </subcellularLocation>
</comment>
<keyword evidence="11" id="KW-1185">Reference proteome</keyword>
<protein>
    <recommendedName>
        <fullName evidence="4 8">Protein PNS1</fullName>
    </recommendedName>
</protein>
<dbReference type="OrthoDB" id="44736at2759"/>
<gene>
    <name evidence="10" type="ORF">FA10DRAFT_274720</name>
</gene>
<feature type="transmembrane region" description="Helical" evidence="8">
    <location>
        <begin position="425"/>
        <end position="444"/>
    </location>
</feature>
<evidence type="ECO:0000256" key="2">
    <source>
        <dbReference type="ARBA" id="ARBA00004141"/>
    </source>
</evidence>
<evidence type="ECO:0000256" key="8">
    <source>
        <dbReference type="RuleBase" id="RU368066"/>
    </source>
</evidence>
<evidence type="ECO:0000256" key="9">
    <source>
        <dbReference type="SAM" id="MobiDB-lite"/>
    </source>
</evidence>
<feature type="transmembrane region" description="Helical" evidence="8">
    <location>
        <begin position="177"/>
        <end position="196"/>
    </location>
</feature>
<evidence type="ECO:0000256" key="3">
    <source>
        <dbReference type="ARBA" id="ARBA00007168"/>
    </source>
</evidence>